<dbReference type="PANTHER" id="PTHR12461">
    <property type="entry name" value="HYPOXIA-INDUCIBLE FACTOR 1 ALPHA INHIBITOR-RELATED"/>
    <property type="match status" value="1"/>
</dbReference>
<protein>
    <recommendedName>
        <fullName evidence="2">JmjC domain-containing protein</fullName>
    </recommendedName>
</protein>
<reference evidence="3 4" key="1">
    <citation type="journal article" date="2014" name="Genome Biol. Evol.">
        <title>The secreted proteins of Achlya hypogyna and Thraustotheca clavata identify the ancestral oomycete secretome and reveal gene acquisitions by horizontal gene transfer.</title>
        <authorList>
            <person name="Misner I."/>
            <person name="Blouin N."/>
            <person name="Leonard G."/>
            <person name="Richards T.A."/>
            <person name="Lane C.E."/>
        </authorList>
    </citation>
    <scope>NUCLEOTIDE SEQUENCE [LARGE SCALE GENOMIC DNA]</scope>
    <source>
        <strain evidence="3 4">ATCC 34112</strain>
    </source>
</reference>
<dbReference type="AlphaFoldDB" id="A0A1W0A7A8"/>
<feature type="domain" description="JmjC" evidence="2">
    <location>
        <begin position="142"/>
        <end position="421"/>
    </location>
</feature>
<dbReference type="EMBL" id="JNBS01000368">
    <property type="protein sequence ID" value="OQS06184.1"/>
    <property type="molecule type" value="Genomic_DNA"/>
</dbReference>
<dbReference type="InterPro" id="IPR014710">
    <property type="entry name" value="RmlC-like_jellyroll"/>
</dbReference>
<dbReference type="InterPro" id="IPR041667">
    <property type="entry name" value="Cupin_8"/>
</dbReference>
<comment type="caution">
    <text evidence="3">The sequence shown here is derived from an EMBL/GenBank/DDBJ whole genome shotgun (WGS) entry which is preliminary data.</text>
</comment>
<accession>A0A1W0A7A8</accession>
<name>A0A1W0A7A8_9STRA</name>
<keyword evidence="1" id="KW-0175">Coiled coil</keyword>
<dbReference type="Proteomes" id="UP000243217">
    <property type="component" value="Unassembled WGS sequence"/>
</dbReference>
<feature type="coiled-coil region" evidence="1">
    <location>
        <begin position="253"/>
        <end position="298"/>
    </location>
</feature>
<dbReference type="Pfam" id="PF13621">
    <property type="entry name" value="Cupin_8"/>
    <property type="match status" value="1"/>
</dbReference>
<dbReference type="SUPFAM" id="SSF51197">
    <property type="entry name" value="Clavaminate synthase-like"/>
    <property type="match status" value="1"/>
</dbReference>
<dbReference type="Gene3D" id="2.60.120.10">
    <property type="entry name" value="Jelly Rolls"/>
    <property type="match status" value="2"/>
</dbReference>
<sequence>MSKRSSQTKEVIGNEKKVKTKCSKIHYNGWEVPEHDYTLDVIEIKDVTPEIFFNNYIACRRPVVLRGFLQDPEFVAPSKWSNDYLKATAGDAKLMVEERSSIDDSYGQGNEVPMTFREFLELLEKKDMLHYLTTQDVEADPDTGRPGLMAPFIEMLSHDFPLRPSLLGHLVPQNINIWMGNAIDGSTTGLHHDYHDNLYILLRGQKKFRLYSPSDVEAMYTRGQLLHVHANGRINYQGEETTAYGADLKSDQAAQAAKAQEAAERELELAERDAANGIPGAQARIAAAEAKLEAAMDAAMSFEFDEDNDEEDDQDIDGEILEDELNSRRIVDKTIKDPINFSCVKTSHSMIDLEAEFPLFSNAKAAYCTLQVGDMLYLPASWFHEVTSYSSKANDGHLALNYWYHPPDAFTSFTSPYSSSFWPDDFNARYTS</sequence>
<dbReference type="PANTHER" id="PTHR12461:SF100">
    <property type="entry name" value="JMJC DOMAIN-CONTAINING PROTEIN 4"/>
    <property type="match status" value="1"/>
</dbReference>
<proteinExistence type="predicted"/>
<dbReference type="OrthoDB" id="415358at2759"/>
<evidence type="ECO:0000313" key="3">
    <source>
        <dbReference type="EMBL" id="OQS06184.1"/>
    </source>
</evidence>
<evidence type="ECO:0000259" key="2">
    <source>
        <dbReference type="PROSITE" id="PS51184"/>
    </source>
</evidence>
<evidence type="ECO:0000313" key="4">
    <source>
        <dbReference type="Proteomes" id="UP000243217"/>
    </source>
</evidence>
<organism evidence="3 4">
    <name type="scientific">Thraustotheca clavata</name>
    <dbReference type="NCBI Taxonomy" id="74557"/>
    <lineage>
        <taxon>Eukaryota</taxon>
        <taxon>Sar</taxon>
        <taxon>Stramenopiles</taxon>
        <taxon>Oomycota</taxon>
        <taxon>Saprolegniomycetes</taxon>
        <taxon>Saprolegniales</taxon>
        <taxon>Achlyaceae</taxon>
        <taxon>Thraustotheca</taxon>
    </lineage>
</organism>
<gene>
    <name evidence="3" type="ORF">THRCLA_01771</name>
</gene>
<dbReference type="STRING" id="74557.A0A1W0A7A8"/>
<dbReference type="InterPro" id="IPR003347">
    <property type="entry name" value="JmjC_dom"/>
</dbReference>
<keyword evidence="4" id="KW-1185">Reference proteome</keyword>
<dbReference type="PROSITE" id="PS51184">
    <property type="entry name" value="JMJC"/>
    <property type="match status" value="1"/>
</dbReference>
<evidence type="ECO:0000256" key="1">
    <source>
        <dbReference type="SAM" id="Coils"/>
    </source>
</evidence>